<evidence type="ECO:0000313" key="9">
    <source>
        <dbReference type="EMBL" id="GFO27482.1"/>
    </source>
</evidence>
<dbReference type="GO" id="GO:0005765">
    <property type="term" value="C:lysosomal membrane"/>
    <property type="evidence" value="ECO:0007669"/>
    <property type="project" value="UniProtKB-SubCell"/>
</dbReference>
<comment type="subcellular location">
    <subcellularLocation>
        <location evidence="1">Endomembrane system</location>
        <topology evidence="1">Multi-pass membrane protein</topology>
    </subcellularLocation>
    <subcellularLocation>
        <location evidence="2">Lysosome membrane</location>
    </subcellularLocation>
</comment>
<keyword evidence="9" id="KW-0675">Receptor</keyword>
<feature type="transmembrane region" description="Helical" evidence="8">
    <location>
        <begin position="184"/>
        <end position="206"/>
    </location>
</feature>
<evidence type="ECO:0000313" key="10">
    <source>
        <dbReference type="Proteomes" id="UP000735302"/>
    </source>
</evidence>
<keyword evidence="3 8" id="KW-0812">Transmembrane</keyword>
<evidence type="ECO:0000256" key="8">
    <source>
        <dbReference type="SAM" id="Phobius"/>
    </source>
</evidence>
<protein>
    <submittedName>
        <fullName evidence="9">G protein-coupled receptor 137c</fullName>
    </submittedName>
</protein>
<comment type="caution">
    <text evidence="9">The sequence shown here is derived from an EMBL/GenBank/DDBJ whole genome shotgun (WGS) entry which is preliminary data.</text>
</comment>
<dbReference type="PANTHER" id="PTHR15146:SF3">
    <property type="entry name" value="THH1_TOM1_TOM3 DOMAIN-CONTAINING PROTEIN"/>
    <property type="match status" value="1"/>
</dbReference>
<proteinExistence type="predicted"/>
<name>A0AAV4C871_9GAST</name>
<feature type="compositionally biased region" description="Polar residues" evidence="7">
    <location>
        <begin position="290"/>
        <end position="303"/>
    </location>
</feature>
<feature type="compositionally biased region" description="Polar residues" evidence="7">
    <location>
        <begin position="247"/>
        <end position="281"/>
    </location>
</feature>
<accession>A0AAV4C871</accession>
<evidence type="ECO:0000256" key="4">
    <source>
        <dbReference type="ARBA" id="ARBA00022989"/>
    </source>
</evidence>
<dbReference type="InterPro" id="IPR029723">
    <property type="entry name" value="GPR137"/>
</dbReference>
<gene>
    <name evidence="9" type="ORF">PoB_005398700</name>
</gene>
<dbReference type="Proteomes" id="UP000735302">
    <property type="component" value="Unassembled WGS sequence"/>
</dbReference>
<keyword evidence="10" id="KW-1185">Reference proteome</keyword>
<dbReference type="GO" id="GO:0012505">
    <property type="term" value="C:endomembrane system"/>
    <property type="evidence" value="ECO:0007669"/>
    <property type="project" value="UniProtKB-SubCell"/>
</dbReference>
<keyword evidence="4 8" id="KW-1133">Transmembrane helix</keyword>
<dbReference type="EMBL" id="BLXT01005922">
    <property type="protein sequence ID" value="GFO27482.1"/>
    <property type="molecule type" value="Genomic_DNA"/>
</dbReference>
<evidence type="ECO:0000256" key="3">
    <source>
        <dbReference type="ARBA" id="ARBA00022692"/>
    </source>
</evidence>
<keyword evidence="5 8" id="KW-0472">Membrane</keyword>
<dbReference type="AlphaFoldDB" id="A0AAV4C871"/>
<evidence type="ECO:0000256" key="7">
    <source>
        <dbReference type="SAM" id="MobiDB-lite"/>
    </source>
</evidence>
<evidence type="ECO:0000256" key="2">
    <source>
        <dbReference type="ARBA" id="ARBA00004656"/>
    </source>
</evidence>
<keyword evidence="6" id="KW-0458">Lysosome</keyword>
<evidence type="ECO:0000256" key="6">
    <source>
        <dbReference type="ARBA" id="ARBA00023228"/>
    </source>
</evidence>
<feature type="transmembrane region" description="Helical" evidence="8">
    <location>
        <begin position="43"/>
        <end position="67"/>
    </location>
</feature>
<evidence type="ECO:0000256" key="1">
    <source>
        <dbReference type="ARBA" id="ARBA00004127"/>
    </source>
</evidence>
<reference evidence="9 10" key="1">
    <citation type="journal article" date="2021" name="Elife">
        <title>Chloroplast acquisition without the gene transfer in kleptoplastic sea slugs, Plakobranchus ocellatus.</title>
        <authorList>
            <person name="Maeda T."/>
            <person name="Takahashi S."/>
            <person name="Yoshida T."/>
            <person name="Shimamura S."/>
            <person name="Takaki Y."/>
            <person name="Nagai Y."/>
            <person name="Toyoda A."/>
            <person name="Suzuki Y."/>
            <person name="Arimoto A."/>
            <person name="Ishii H."/>
            <person name="Satoh N."/>
            <person name="Nishiyama T."/>
            <person name="Hasebe M."/>
            <person name="Maruyama T."/>
            <person name="Minagawa J."/>
            <person name="Obokata J."/>
            <person name="Shigenobu S."/>
        </authorList>
    </citation>
    <scope>NUCLEOTIDE SEQUENCE [LARGE SCALE GENOMIC DNA]</scope>
</reference>
<feature type="region of interest" description="Disordered" evidence="7">
    <location>
        <begin position="242"/>
        <end position="303"/>
    </location>
</feature>
<organism evidence="9 10">
    <name type="scientific">Plakobranchus ocellatus</name>
    <dbReference type="NCBI Taxonomy" id="259542"/>
    <lineage>
        <taxon>Eukaryota</taxon>
        <taxon>Metazoa</taxon>
        <taxon>Spiralia</taxon>
        <taxon>Lophotrochozoa</taxon>
        <taxon>Mollusca</taxon>
        <taxon>Gastropoda</taxon>
        <taxon>Heterobranchia</taxon>
        <taxon>Euthyneura</taxon>
        <taxon>Panpulmonata</taxon>
        <taxon>Sacoglossa</taxon>
        <taxon>Placobranchoidea</taxon>
        <taxon>Plakobranchidae</taxon>
        <taxon>Plakobranchus</taxon>
    </lineage>
</organism>
<feature type="transmembrane region" description="Helical" evidence="8">
    <location>
        <begin position="120"/>
        <end position="144"/>
    </location>
</feature>
<sequence>MWGLRLRWYHCSLRQVSTLPLDYYSGMIVLKAKAKYEPRQYKVPLRVFLSLSVLAFVALNLVCAWLTCSNITQFDNSFFNLVSIRVILTEALFFFYGCTLSFCIYRMAKTASTHRVLEAKGFTVCQAMVTCIIINLLFLSRAIYNVIIISPSMRKATPNFGYEWINVTDQADALVGDLSQGLSYVSFGIVLFLWEVLPITMVVIFFRVRRLHMGHVLTEFSQQHNGRRVFFFDNPRRYDSEDDLSYHSGSSSYREIGTRSSVNGEATRSLTPHGTPTSGISSGLDASVQEEVSNPQSRLTNGSVRSVAGMTNSRMPGYFSIRKPTYGSMDGDSPKA</sequence>
<feature type="transmembrane region" description="Helical" evidence="8">
    <location>
        <begin position="87"/>
        <end position="108"/>
    </location>
</feature>
<dbReference type="PANTHER" id="PTHR15146">
    <property type="entry name" value="INTEGRAL MEMBRANE PROTEIN GPR137"/>
    <property type="match status" value="1"/>
</dbReference>
<dbReference type="GO" id="GO:1904263">
    <property type="term" value="P:positive regulation of TORC1 signaling"/>
    <property type="evidence" value="ECO:0007669"/>
    <property type="project" value="TreeGrafter"/>
</dbReference>
<evidence type="ECO:0000256" key="5">
    <source>
        <dbReference type="ARBA" id="ARBA00023136"/>
    </source>
</evidence>